<dbReference type="PANTHER" id="PTHR33317:SF4">
    <property type="entry name" value="POLYNUCLEOTIDYL TRANSFERASE, RIBONUCLEASE H-LIKE SUPERFAMILY PROTEIN"/>
    <property type="match status" value="1"/>
</dbReference>
<keyword evidence="4 5" id="KW-0378">Hydrolase</keyword>
<keyword evidence="2 5" id="KW-0690">Ribosome biogenesis</keyword>
<dbReference type="GO" id="GO:0005829">
    <property type="term" value="C:cytosol"/>
    <property type="evidence" value="ECO:0007669"/>
    <property type="project" value="TreeGrafter"/>
</dbReference>
<evidence type="ECO:0000256" key="3">
    <source>
        <dbReference type="ARBA" id="ARBA00022722"/>
    </source>
</evidence>
<evidence type="ECO:0000256" key="6">
    <source>
        <dbReference type="SAM" id="MobiDB-lite"/>
    </source>
</evidence>
<dbReference type="Pfam" id="PF03652">
    <property type="entry name" value="RuvX"/>
    <property type="match status" value="1"/>
</dbReference>
<dbReference type="EMBL" id="JACRUO010000001">
    <property type="protein sequence ID" value="MBD3688772.1"/>
    <property type="molecule type" value="Genomic_DNA"/>
</dbReference>
<dbReference type="GO" id="GO:0016788">
    <property type="term" value="F:hydrolase activity, acting on ester bonds"/>
    <property type="evidence" value="ECO:0007669"/>
    <property type="project" value="UniProtKB-UniRule"/>
</dbReference>
<keyword evidence="9" id="KW-1185">Reference proteome</keyword>
<dbReference type="HAMAP" id="MF_00651">
    <property type="entry name" value="Nuclease_YqgF"/>
    <property type="match status" value="1"/>
</dbReference>
<accession>A0A8I0G6N5</accession>
<evidence type="ECO:0000256" key="5">
    <source>
        <dbReference type="HAMAP-Rule" id="MF_00651"/>
    </source>
</evidence>
<comment type="subcellular location">
    <subcellularLocation>
        <location evidence="5">Cytoplasm</location>
    </subcellularLocation>
</comment>
<name>A0A8I0G6N5_9ACTO</name>
<dbReference type="SMART" id="SM00732">
    <property type="entry name" value="YqgFc"/>
    <property type="match status" value="1"/>
</dbReference>
<dbReference type="CDD" id="cd16964">
    <property type="entry name" value="YqgF"/>
    <property type="match status" value="1"/>
</dbReference>
<proteinExistence type="inferred from homology"/>
<dbReference type="PANTHER" id="PTHR33317">
    <property type="entry name" value="POLYNUCLEOTIDYL TRANSFERASE, RIBONUCLEASE H-LIKE SUPERFAMILY PROTEIN"/>
    <property type="match status" value="1"/>
</dbReference>
<gene>
    <name evidence="8" type="primary">ruvX</name>
    <name evidence="8" type="ORF">H8R10_00740</name>
</gene>
<dbReference type="NCBIfam" id="TIGR00250">
    <property type="entry name" value="RNAse_H_YqgF"/>
    <property type="match status" value="1"/>
</dbReference>
<sequence>MVVGVIVGIDVGKARIGVARCDPDGIMAVPVATVRVDQWGSHVDEVAELIEAARAAHVVIGMPRRLSGQLGEAATMALDFARELAAVTHADITMVDERMTSVSAHRDLRSAGLSSRHHRAVVDQQAAVIMVEHTLDTVRRTGSLPGTALSEWSDTSQEEAR</sequence>
<evidence type="ECO:0000313" key="8">
    <source>
        <dbReference type="EMBL" id="MBD3688772.1"/>
    </source>
</evidence>
<dbReference type="SUPFAM" id="SSF53098">
    <property type="entry name" value="Ribonuclease H-like"/>
    <property type="match status" value="1"/>
</dbReference>
<dbReference type="InterPro" id="IPR006641">
    <property type="entry name" value="YqgF/RNaseH-like_dom"/>
</dbReference>
<dbReference type="InterPro" id="IPR037027">
    <property type="entry name" value="YqgF/RNaseH-like_dom_sf"/>
</dbReference>
<dbReference type="InterPro" id="IPR012337">
    <property type="entry name" value="RNaseH-like_sf"/>
</dbReference>
<dbReference type="GO" id="GO:0000967">
    <property type="term" value="P:rRNA 5'-end processing"/>
    <property type="evidence" value="ECO:0007669"/>
    <property type="project" value="UniProtKB-UniRule"/>
</dbReference>
<comment type="caution">
    <text evidence="8">The sequence shown here is derived from an EMBL/GenBank/DDBJ whole genome shotgun (WGS) entry which is preliminary data.</text>
</comment>
<organism evidence="8 9">
    <name type="scientific">Nanchangia anserum</name>
    <dbReference type="NCBI Taxonomy" id="2692125"/>
    <lineage>
        <taxon>Bacteria</taxon>
        <taxon>Bacillati</taxon>
        <taxon>Actinomycetota</taxon>
        <taxon>Actinomycetes</taxon>
        <taxon>Actinomycetales</taxon>
        <taxon>Actinomycetaceae</taxon>
        <taxon>Nanchangia</taxon>
    </lineage>
</organism>
<keyword evidence="1 5" id="KW-0963">Cytoplasm</keyword>
<comment type="function">
    <text evidence="5">Could be a nuclease involved in processing of the 5'-end of pre-16S rRNA.</text>
</comment>
<dbReference type="Proteomes" id="UP000627538">
    <property type="component" value="Unassembled WGS sequence"/>
</dbReference>
<feature type="domain" description="YqgF/RNase H-like" evidence="7">
    <location>
        <begin position="4"/>
        <end position="104"/>
    </location>
</feature>
<keyword evidence="3 5" id="KW-0540">Nuclease</keyword>
<evidence type="ECO:0000313" key="9">
    <source>
        <dbReference type="Proteomes" id="UP000627538"/>
    </source>
</evidence>
<dbReference type="GO" id="GO:0004518">
    <property type="term" value="F:nuclease activity"/>
    <property type="evidence" value="ECO:0007669"/>
    <property type="project" value="UniProtKB-KW"/>
</dbReference>
<evidence type="ECO:0000256" key="4">
    <source>
        <dbReference type="ARBA" id="ARBA00022801"/>
    </source>
</evidence>
<comment type="similarity">
    <text evidence="5">Belongs to the YqgF HJR family.</text>
</comment>
<dbReference type="Gene3D" id="3.30.420.140">
    <property type="entry name" value="YqgF/RNase H-like domain"/>
    <property type="match status" value="1"/>
</dbReference>
<protein>
    <recommendedName>
        <fullName evidence="5">Putative pre-16S rRNA nuclease</fullName>
        <ecNumber evidence="5">3.1.-.-</ecNumber>
    </recommendedName>
</protein>
<evidence type="ECO:0000256" key="1">
    <source>
        <dbReference type="ARBA" id="ARBA00022490"/>
    </source>
</evidence>
<dbReference type="EC" id="3.1.-.-" evidence="5"/>
<feature type="region of interest" description="Disordered" evidence="6">
    <location>
        <begin position="142"/>
        <end position="161"/>
    </location>
</feature>
<evidence type="ECO:0000256" key="2">
    <source>
        <dbReference type="ARBA" id="ARBA00022517"/>
    </source>
</evidence>
<reference evidence="8 9" key="1">
    <citation type="submission" date="2020-08" db="EMBL/GenBank/DDBJ databases">
        <title>Winkia gen. nov., sp. nov., isolated from faeces of the Anser albifrons in China.</title>
        <authorList>
            <person name="Liu Q."/>
        </authorList>
    </citation>
    <scope>NUCLEOTIDE SEQUENCE [LARGE SCALE GENOMIC DNA]</scope>
    <source>
        <strain evidence="8 9">C62</strain>
    </source>
</reference>
<evidence type="ECO:0000259" key="7">
    <source>
        <dbReference type="SMART" id="SM00732"/>
    </source>
</evidence>
<dbReference type="AlphaFoldDB" id="A0A8I0G6N5"/>
<dbReference type="InterPro" id="IPR005227">
    <property type="entry name" value="YqgF"/>
</dbReference>